<feature type="domain" description="P-type ATPase A" evidence="7">
    <location>
        <begin position="102"/>
        <end position="200"/>
    </location>
</feature>
<feature type="transmembrane region" description="Helical" evidence="6">
    <location>
        <begin position="688"/>
        <end position="710"/>
    </location>
</feature>
<dbReference type="InterPro" id="IPR036412">
    <property type="entry name" value="HAD-like_sf"/>
</dbReference>
<evidence type="ECO:0000256" key="1">
    <source>
        <dbReference type="ARBA" id="ARBA00004141"/>
    </source>
</evidence>
<dbReference type="InterPro" id="IPR023299">
    <property type="entry name" value="ATPase_P-typ_cyto_dom_N"/>
</dbReference>
<dbReference type="EMBL" id="JAUDCG010000020">
    <property type="protein sequence ID" value="MDM8157176.1"/>
    <property type="molecule type" value="Genomic_DNA"/>
</dbReference>
<comment type="caution">
    <text evidence="8">The sequence shown here is derived from an EMBL/GenBank/DDBJ whole genome shotgun (WGS) entry which is preliminary data.</text>
</comment>
<name>A0ABT7UC23_9FIRM</name>
<reference evidence="9" key="1">
    <citation type="submission" date="2023-06" db="EMBL/GenBank/DDBJ databases">
        <title>Identification and characterization of horizontal gene transfer across gut microbiota members of farm animals based on homology search.</title>
        <authorList>
            <person name="Zeman M."/>
            <person name="Kubasova T."/>
            <person name="Jahodarova E."/>
            <person name="Nykrynova M."/>
            <person name="Rychlik I."/>
        </authorList>
    </citation>
    <scope>NUCLEOTIDE SEQUENCE [LARGE SCALE GENOMIC DNA]</scope>
    <source>
        <strain evidence="9">ET39</strain>
    </source>
</reference>
<dbReference type="InterPro" id="IPR001757">
    <property type="entry name" value="P_typ_ATPase"/>
</dbReference>
<dbReference type="NCBIfam" id="TIGR01494">
    <property type="entry name" value="ATPase_P-type"/>
    <property type="match status" value="2"/>
</dbReference>
<evidence type="ECO:0000256" key="4">
    <source>
        <dbReference type="ARBA" id="ARBA00022989"/>
    </source>
</evidence>
<feature type="transmembrane region" description="Helical" evidence="6">
    <location>
        <begin position="72"/>
        <end position="90"/>
    </location>
</feature>
<dbReference type="PRINTS" id="PR00120">
    <property type="entry name" value="HATPASE"/>
</dbReference>
<dbReference type="Gene3D" id="3.40.50.1000">
    <property type="entry name" value="HAD superfamily/HAD-like"/>
    <property type="match status" value="1"/>
</dbReference>
<reference evidence="8 9" key="3">
    <citation type="submission" date="2023-06" db="EMBL/GenBank/DDBJ databases">
        <authorList>
            <person name="Zeman M."/>
            <person name="Kubasova T."/>
            <person name="Jahodarova E."/>
            <person name="Nykrynova M."/>
            <person name="Rychlik I."/>
        </authorList>
    </citation>
    <scope>NUCLEOTIDE SEQUENCE [LARGE SCALE GENOMIC DNA]</scope>
    <source>
        <strain evidence="8 9">ET39</strain>
    </source>
</reference>
<dbReference type="Gene3D" id="3.40.1110.10">
    <property type="entry name" value="Calcium-transporting ATPase, cytoplasmic domain N"/>
    <property type="match status" value="1"/>
</dbReference>
<keyword evidence="5 6" id="KW-0472">Membrane</keyword>
<reference evidence="8 9" key="2">
    <citation type="submission" date="2023-06" db="EMBL/GenBank/DDBJ databases">
        <title>Identification and characterization of horizontal gene transfer across gut microbiota members of farm animals based on homology search.</title>
        <authorList>
            <person name="Schwarzerova J."/>
            <person name="Nykrynova M."/>
            <person name="Jureckova K."/>
            <person name="Cejkova D."/>
            <person name="Rychlik I."/>
        </authorList>
    </citation>
    <scope>NUCLEOTIDE SEQUENCE [LARGE SCALE GENOMIC DNA]</scope>
    <source>
        <strain evidence="8 9">ET39</strain>
    </source>
</reference>
<dbReference type="SUPFAM" id="SSF81653">
    <property type="entry name" value="Calcium ATPase, transduction domain A"/>
    <property type="match status" value="1"/>
</dbReference>
<dbReference type="SUPFAM" id="SSF81665">
    <property type="entry name" value="Calcium ATPase, transmembrane domain M"/>
    <property type="match status" value="1"/>
</dbReference>
<feature type="transmembrane region" description="Helical" evidence="6">
    <location>
        <begin position="255"/>
        <end position="280"/>
    </location>
</feature>
<evidence type="ECO:0000256" key="3">
    <source>
        <dbReference type="ARBA" id="ARBA00022967"/>
    </source>
</evidence>
<feature type="transmembrane region" description="Helical" evidence="6">
    <location>
        <begin position="748"/>
        <end position="771"/>
    </location>
</feature>
<proteinExistence type="predicted"/>
<protein>
    <submittedName>
        <fullName evidence="8">HAD-IC family P-type ATPase</fullName>
    </submittedName>
</protein>
<feature type="transmembrane region" description="Helical" evidence="6">
    <location>
        <begin position="214"/>
        <end position="235"/>
    </location>
</feature>
<evidence type="ECO:0000256" key="2">
    <source>
        <dbReference type="ARBA" id="ARBA00022692"/>
    </source>
</evidence>
<dbReference type="PANTHER" id="PTHR42861">
    <property type="entry name" value="CALCIUM-TRANSPORTING ATPASE"/>
    <property type="match status" value="1"/>
</dbReference>
<evidence type="ECO:0000313" key="8">
    <source>
        <dbReference type="EMBL" id="MDM8157176.1"/>
    </source>
</evidence>
<comment type="subcellular location">
    <subcellularLocation>
        <location evidence="1">Membrane</location>
        <topology evidence="1">Multi-pass membrane protein</topology>
    </subcellularLocation>
</comment>
<evidence type="ECO:0000259" key="7">
    <source>
        <dbReference type="Pfam" id="PF00122"/>
    </source>
</evidence>
<dbReference type="PROSITE" id="PS00154">
    <property type="entry name" value="ATPASE_E1_E2"/>
    <property type="match status" value="1"/>
</dbReference>
<dbReference type="Proteomes" id="UP001529340">
    <property type="component" value="Unassembled WGS sequence"/>
</dbReference>
<dbReference type="Pfam" id="PF00122">
    <property type="entry name" value="E1-E2_ATPase"/>
    <property type="match status" value="1"/>
</dbReference>
<feature type="transmembrane region" description="Helical" evidence="6">
    <location>
        <begin position="654"/>
        <end position="676"/>
    </location>
</feature>
<dbReference type="SFLD" id="SFLDG00002">
    <property type="entry name" value="C1.7:_P-type_atpase_like"/>
    <property type="match status" value="1"/>
</dbReference>
<keyword evidence="4 6" id="KW-1133">Transmembrane helix</keyword>
<dbReference type="SFLD" id="SFLDS00003">
    <property type="entry name" value="Haloacid_Dehalogenase"/>
    <property type="match status" value="1"/>
</dbReference>
<accession>A0ABT7UC23</accession>
<dbReference type="Gene3D" id="2.70.150.10">
    <property type="entry name" value="Calcium-transporting ATPase, cytoplasmic transduction domain A"/>
    <property type="match status" value="1"/>
</dbReference>
<keyword evidence="3" id="KW-1278">Translocase</keyword>
<dbReference type="InterPro" id="IPR023214">
    <property type="entry name" value="HAD_sf"/>
</dbReference>
<evidence type="ECO:0000313" key="9">
    <source>
        <dbReference type="Proteomes" id="UP001529340"/>
    </source>
</evidence>
<feature type="transmembrane region" description="Helical" evidence="6">
    <location>
        <begin position="623"/>
        <end position="642"/>
    </location>
</feature>
<feature type="transmembrane region" description="Helical" evidence="6">
    <location>
        <begin position="717"/>
        <end position="736"/>
    </location>
</feature>
<dbReference type="Gene3D" id="1.20.1110.10">
    <property type="entry name" value="Calcium-transporting ATPase, transmembrane domain"/>
    <property type="match status" value="1"/>
</dbReference>
<dbReference type="SUPFAM" id="SSF56784">
    <property type="entry name" value="HAD-like"/>
    <property type="match status" value="1"/>
</dbReference>
<evidence type="ECO:0000256" key="6">
    <source>
        <dbReference type="SAM" id="Phobius"/>
    </source>
</evidence>
<dbReference type="InterPro" id="IPR059000">
    <property type="entry name" value="ATPase_P-type_domA"/>
</dbReference>
<evidence type="ECO:0000256" key="5">
    <source>
        <dbReference type="ARBA" id="ARBA00023136"/>
    </source>
</evidence>
<dbReference type="InterPro" id="IPR008250">
    <property type="entry name" value="ATPase_P-typ_transduc_dom_A_sf"/>
</dbReference>
<keyword evidence="9" id="KW-1185">Reference proteome</keyword>
<dbReference type="InterPro" id="IPR018303">
    <property type="entry name" value="ATPase_P-typ_P_site"/>
</dbReference>
<dbReference type="Pfam" id="PF00702">
    <property type="entry name" value="Hydrolase"/>
    <property type="match status" value="1"/>
</dbReference>
<dbReference type="SFLD" id="SFLDF00027">
    <property type="entry name" value="p-type_atpase"/>
    <property type="match status" value="1"/>
</dbReference>
<gene>
    <name evidence="8" type="ORF">QUV96_05920</name>
</gene>
<keyword evidence="2 6" id="KW-0812">Transmembrane</keyword>
<dbReference type="RefSeq" id="WP_289607638.1">
    <property type="nucleotide sequence ID" value="NZ_JAUDCG010000020.1"/>
</dbReference>
<dbReference type="PRINTS" id="PR00119">
    <property type="entry name" value="CATATPASE"/>
</dbReference>
<dbReference type="InterPro" id="IPR044492">
    <property type="entry name" value="P_typ_ATPase_HD_dom"/>
</dbReference>
<feature type="transmembrane region" description="Helical" evidence="6">
    <location>
        <begin position="594"/>
        <end position="617"/>
    </location>
</feature>
<sequence>MKQDLRQHTDLKRGLCQQEVERRRQAGEYNEQLERTTKSYQAIVRDNLFTLFNLINIILAALVFITGNYRNMLFMGVVLSNLAIGIFQEIRSKRVLDRLSLLSANHVQVLRDGKAIQITLEEIVLDDLLVLANGDQIPCDAIVVQGKLECNESLVTGEAEVIRKEEGSFLYSGSFVISGKCMAQVCAVGKETYVHTILGHAKQVRRHPSQLRDAINFIIKTASIVIVPMGCLLIAKQLFVTHATLYDAISGTVAGVLGMIPEGLVLLTSVALAVGTINLARNQTLVQELYCIETLARVDTICFDKTGTLTQGTMKVERVLPIGDGDVKTILAHFFHDLEDNNATAQALRDYVPAQSDWDCVDTLPFSSVRKASAVTYREQGTYLIGAYDFLFAQKDPAIQRQIEQQAVGGKRVVVLAHSDRPIAEDLKTMNSTLIALIVLSDPIRKEAPRILEYFYAQGVDIKIISGDDVHTVQEIAQRSQVRHADAYVDASTLKEEELEEALERYTVFGRVTPMQKKNMIAALKRKGHITAMTGDGVNDVMALKEADCSIAMAQGSEAAKNIANLVLLDSDFSHLPQIVNEGRRVINNIQRTASLFLVKTTFSVILSLLTLFFIPVYPFEPIQLTLISTVSIGMPSFFLALEPNHERVQGNFLVNVFRNALPGALCVVLMIFYVYALTAIEPMSQDLISTMCVLLAGCSSLAVLFHVCLPFNRNRAVIFAVMCALFLACICVPYLDDWFMLMDLSMQQLIFVLIGIAAIPIVQKGLYALCDRLLFDRFLK</sequence>
<feature type="transmembrane region" description="Helical" evidence="6">
    <location>
        <begin position="48"/>
        <end position="66"/>
    </location>
</feature>
<organism evidence="8 9">
    <name type="scientific">Amedibacillus dolichus</name>
    <dbReference type="NCBI Taxonomy" id="31971"/>
    <lineage>
        <taxon>Bacteria</taxon>
        <taxon>Bacillati</taxon>
        <taxon>Bacillota</taxon>
        <taxon>Erysipelotrichia</taxon>
        <taxon>Erysipelotrichales</taxon>
        <taxon>Erysipelotrichaceae</taxon>
        <taxon>Amedibacillus</taxon>
    </lineage>
</organism>
<dbReference type="InterPro" id="IPR023298">
    <property type="entry name" value="ATPase_P-typ_TM_dom_sf"/>
</dbReference>